<feature type="transmembrane region" description="Helical" evidence="10">
    <location>
        <begin position="190"/>
        <end position="215"/>
    </location>
</feature>
<dbReference type="PANTHER" id="PTHR24235">
    <property type="entry name" value="NEUROPEPTIDE Y RECEPTOR"/>
    <property type="match status" value="1"/>
</dbReference>
<evidence type="ECO:0000313" key="12">
    <source>
        <dbReference type="EMBL" id="CAD7634847.1"/>
    </source>
</evidence>
<organism evidence="12">
    <name type="scientific">Medioppia subpectinata</name>
    <dbReference type="NCBI Taxonomy" id="1979941"/>
    <lineage>
        <taxon>Eukaryota</taxon>
        <taxon>Metazoa</taxon>
        <taxon>Ecdysozoa</taxon>
        <taxon>Arthropoda</taxon>
        <taxon>Chelicerata</taxon>
        <taxon>Arachnida</taxon>
        <taxon>Acari</taxon>
        <taxon>Acariformes</taxon>
        <taxon>Sarcoptiformes</taxon>
        <taxon>Oribatida</taxon>
        <taxon>Brachypylina</taxon>
        <taxon>Oppioidea</taxon>
        <taxon>Oppiidae</taxon>
        <taxon>Medioppia</taxon>
    </lineage>
</organism>
<dbReference type="PRINTS" id="PR00237">
    <property type="entry name" value="GPCRRHODOPSN"/>
</dbReference>
<dbReference type="PROSITE" id="PS00237">
    <property type="entry name" value="G_PROTEIN_RECEP_F1_1"/>
    <property type="match status" value="1"/>
</dbReference>
<evidence type="ECO:0000256" key="9">
    <source>
        <dbReference type="RuleBase" id="RU000688"/>
    </source>
</evidence>
<dbReference type="Gene3D" id="1.20.1070.10">
    <property type="entry name" value="Rhodopsin 7-helix transmembrane proteins"/>
    <property type="match status" value="1"/>
</dbReference>
<feature type="transmembrane region" description="Helical" evidence="10">
    <location>
        <begin position="48"/>
        <end position="67"/>
    </location>
</feature>
<dbReference type="Proteomes" id="UP000759131">
    <property type="component" value="Unassembled WGS sequence"/>
</dbReference>
<feature type="non-terminal residue" evidence="12">
    <location>
        <position position="1"/>
    </location>
</feature>
<dbReference type="InterPro" id="IPR000276">
    <property type="entry name" value="GPCR_Rhodpsn"/>
</dbReference>
<dbReference type="AlphaFoldDB" id="A0A7R9L6E6"/>
<dbReference type="OrthoDB" id="9046662at2759"/>
<feature type="transmembrane region" description="Helical" evidence="10">
    <location>
        <begin position="155"/>
        <end position="178"/>
    </location>
</feature>
<comment type="similarity">
    <text evidence="2 9">Belongs to the G-protein coupled receptor 1 family.</text>
</comment>
<dbReference type="GO" id="GO:0016020">
    <property type="term" value="C:membrane"/>
    <property type="evidence" value="ECO:0007669"/>
    <property type="project" value="UniProtKB-SubCell"/>
</dbReference>
<reference evidence="12" key="1">
    <citation type="submission" date="2020-11" db="EMBL/GenBank/DDBJ databases">
        <authorList>
            <person name="Tran Van P."/>
        </authorList>
    </citation>
    <scope>NUCLEOTIDE SEQUENCE</scope>
</reference>
<feature type="transmembrane region" description="Helical" evidence="10">
    <location>
        <begin position="98"/>
        <end position="119"/>
    </location>
</feature>
<protein>
    <recommendedName>
        <fullName evidence="11">G-protein coupled receptors family 1 profile domain-containing protein</fullName>
    </recommendedName>
</protein>
<name>A0A7R9L6E6_9ACAR</name>
<keyword evidence="4 10" id="KW-1133">Transmembrane helix</keyword>
<dbReference type="EMBL" id="CAJPIZ010015449">
    <property type="protein sequence ID" value="CAG2115277.1"/>
    <property type="molecule type" value="Genomic_DNA"/>
</dbReference>
<evidence type="ECO:0000256" key="3">
    <source>
        <dbReference type="ARBA" id="ARBA00022692"/>
    </source>
</evidence>
<dbReference type="GO" id="GO:0004983">
    <property type="term" value="F:neuropeptide Y receptor activity"/>
    <property type="evidence" value="ECO:0007669"/>
    <property type="project" value="InterPro"/>
</dbReference>
<evidence type="ECO:0000256" key="4">
    <source>
        <dbReference type="ARBA" id="ARBA00022989"/>
    </source>
</evidence>
<evidence type="ECO:0000256" key="1">
    <source>
        <dbReference type="ARBA" id="ARBA00004141"/>
    </source>
</evidence>
<sequence>GVTMCKLVVALEATSIFVSTISITAIALDRYQVILHSGSENRMLGNIFKLSFIWLAAILLALPLFLFRTVETHQLDMPWLKSINFCVERWPIAHGRGYYSVFSMVFQYFVPILIVSIVYTRLCMKLRTRAIRRTSTTQLPKLKSRLKKRTRKTNSLLISIALIFCISWLPLNLINIIADFCFPFKSDKTFRIVFAICHMAGMSSACSNPLLYGWLNNNFRNEFKELYGVFQSFVIKCFNGKSNINNNNTIMKSGANRRPSHIYCGPTHLLEEMDHNDLHANRLTRETMVVATSANDIPLTVSCEYK</sequence>
<keyword evidence="5 9" id="KW-0297">G-protein coupled receptor</keyword>
<dbReference type="PRINTS" id="PR01012">
    <property type="entry name" value="NRPEPTIDEYR"/>
</dbReference>
<evidence type="ECO:0000256" key="6">
    <source>
        <dbReference type="ARBA" id="ARBA00023136"/>
    </source>
</evidence>
<dbReference type="InterPro" id="IPR000611">
    <property type="entry name" value="NPY_rcpt"/>
</dbReference>
<keyword evidence="8 9" id="KW-0807">Transducer</keyword>
<dbReference type="PROSITE" id="PS50262">
    <property type="entry name" value="G_PROTEIN_RECEP_F1_2"/>
    <property type="match status" value="1"/>
</dbReference>
<keyword evidence="7 9" id="KW-0675">Receptor</keyword>
<keyword evidence="13" id="KW-1185">Reference proteome</keyword>
<dbReference type="EMBL" id="OC870024">
    <property type="protein sequence ID" value="CAD7634847.1"/>
    <property type="molecule type" value="Genomic_DNA"/>
</dbReference>
<dbReference type="Pfam" id="PF00001">
    <property type="entry name" value="7tm_1"/>
    <property type="match status" value="1"/>
</dbReference>
<accession>A0A7R9L6E6</accession>
<evidence type="ECO:0000256" key="2">
    <source>
        <dbReference type="ARBA" id="ARBA00010663"/>
    </source>
</evidence>
<keyword evidence="6 10" id="KW-0472">Membrane</keyword>
<evidence type="ECO:0000259" key="11">
    <source>
        <dbReference type="PROSITE" id="PS50262"/>
    </source>
</evidence>
<gene>
    <name evidence="12" type="ORF">OSB1V03_LOCUS15241</name>
</gene>
<evidence type="ECO:0000256" key="5">
    <source>
        <dbReference type="ARBA" id="ARBA00023040"/>
    </source>
</evidence>
<dbReference type="SUPFAM" id="SSF81321">
    <property type="entry name" value="Family A G protein-coupled receptor-like"/>
    <property type="match status" value="1"/>
</dbReference>
<dbReference type="InterPro" id="IPR017452">
    <property type="entry name" value="GPCR_Rhodpsn_7TM"/>
</dbReference>
<evidence type="ECO:0000256" key="7">
    <source>
        <dbReference type="ARBA" id="ARBA00023170"/>
    </source>
</evidence>
<feature type="domain" description="G-protein coupled receptors family 1 profile" evidence="11">
    <location>
        <begin position="1"/>
        <end position="212"/>
    </location>
</feature>
<evidence type="ECO:0000256" key="8">
    <source>
        <dbReference type="ARBA" id="ARBA00023224"/>
    </source>
</evidence>
<evidence type="ECO:0000256" key="10">
    <source>
        <dbReference type="SAM" id="Phobius"/>
    </source>
</evidence>
<comment type="subcellular location">
    <subcellularLocation>
        <location evidence="1">Membrane</location>
        <topology evidence="1">Multi-pass membrane protein</topology>
    </subcellularLocation>
</comment>
<dbReference type="PANTHER" id="PTHR24235:SF30">
    <property type="entry name" value="NEUROPEPTIDE F RECEPTOR"/>
    <property type="match status" value="1"/>
</dbReference>
<keyword evidence="3 9" id="KW-0812">Transmembrane</keyword>
<evidence type="ECO:0000313" key="13">
    <source>
        <dbReference type="Proteomes" id="UP000759131"/>
    </source>
</evidence>
<proteinExistence type="inferred from homology"/>